<comment type="caution">
    <text evidence="1">The sequence shown here is derived from an EMBL/GenBank/DDBJ whole genome shotgun (WGS) entry which is preliminary data.</text>
</comment>
<proteinExistence type="predicted"/>
<gene>
    <name evidence="1" type="ORF">DUNSADRAFT_7831</name>
</gene>
<dbReference type="EMBL" id="MU069720">
    <property type="protein sequence ID" value="KAF5835156.1"/>
    <property type="molecule type" value="Genomic_DNA"/>
</dbReference>
<accession>A0ABQ7GKN3</accession>
<evidence type="ECO:0000313" key="1">
    <source>
        <dbReference type="EMBL" id="KAF5835156.1"/>
    </source>
</evidence>
<protein>
    <recommendedName>
        <fullName evidence="3">Encoded protein</fullName>
    </recommendedName>
</protein>
<dbReference type="Proteomes" id="UP000815325">
    <property type="component" value="Unassembled WGS sequence"/>
</dbReference>
<sequence length="76" mass="7736">MVAEDGHYPVGVVCVGCGAVEGLGGVVVQGLRNGSGLDGAHFGAGCLAAAENVVSLRVRRGVRLAGWQTGWRRVTC</sequence>
<reference evidence="1" key="1">
    <citation type="submission" date="2017-08" db="EMBL/GenBank/DDBJ databases">
        <authorList>
            <person name="Polle J.E."/>
            <person name="Barry K."/>
            <person name="Cushman J."/>
            <person name="Schmutz J."/>
            <person name="Tran D."/>
            <person name="Hathwaick L.T."/>
            <person name="Yim W.C."/>
            <person name="Jenkins J."/>
            <person name="Mckie-Krisberg Z.M."/>
            <person name="Prochnik S."/>
            <person name="Lindquist E."/>
            <person name="Dockter R.B."/>
            <person name="Adam C."/>
            <person name="Molina H."/>
            <person name="Bunkerborg J."/>
            <person name="Jin E."/>
            <person name="Buchheim M."/>
            <person name="Magnuson J."/>
        </authorList>
    </citation>
    <scope>NUCLEOTIDE SEQUENCE</scope>
    <source>
        <strain evidence="1">CCAP 19/18</strain>
    </source>
</reference>
<keyword evidence="2" id="KW-1185">Reference proteome</keyword>
<organism evidence="1 2">
    <name type="scientific">Dunaliella salina</name>
    <name type="common">Green alga</name>
    <name type="synonym">Protococcus salinus</name>
    <dbReference type="NCBI Taxonomy" id="3046"/>
    <lineage>
        <taxon>Eukaryota</taxon>
        <taxon>Viridiplantae</taxon>
        <taxon>Chlorophyta</taxon>
        <taxon>core chlorophytes</taxon>
        <taxon>Chlorophyceae</taxon>
        <taxon>CS clade</taxon>
        <taxon>Chlamydomonadales</taxon>
        <taxon>Dunaliellaceae</taxon>
        <taxon>Dunaliella</taxon>
    </lineage>
</organism>
<name>A0ABQ7GKN3_DUNSA</name>
<evidence type="ECO:0008006" key="3">
    <source>
        <dbReference type="Google" id="ProtNLM"/>
    </source>
</evidence>
<evidence type="ECO:0000313" key="2">
    <source>
        <dbReference type="Proteomes" id="UP000815325"/>
    </source>
</evidence>